<dbReference type="SUPFAM" id="SSF52788">
    <property type="entry name" value="Phosphotyrosine protein phosphatases I"/>
    <property type="match status" value="1"/>
</dbReference>
<evidence type="ECO:0000313" key="6">
    <source>
        <dbReference type="EMBL" id="RJT80910.1"/>
    </source>
</evidence>
<evidence type="ECO:0000256" key="3">
    <source>
        <dbReference type="ARBA" id="ARBA00022912"/>
    </source>
</evidence>
<feature type="active site" description="Nucleophile" evidence="4">
    <location>
        <position position="41"/>
    </location>
</feature>
<evidence type="ECO:0000259" key="5">
    <source>
        <dbReference type="SMART" id="SM00226"/>
    </source>
</evidence>
<keyword evidence="3" id="KW-0904">Protein phosphatase</keyword>
<comment type="similarity">
    <text evidence="1">Belongs to the low molecular weight phosphotyrosine protein phosphatase family.</text>
</comment>
<dbReference type="Pfam" id="PF01451">
    <property type="entry name" value="LMWPc"/>
    <property type="match status" value="1"/>
</dbReference>
<proteinExistence type="inferred from homology"/>
<dbReference type="PANTHER" id="PTHR11717">
    <property type="entry name" value="LOW MOLECULAR WEIGHT PROTEIN TYROSINE PHOSPHATASE"/>
    <property type="match status" value="1"/>
</dbReference>
<name>A0A3A5MFX9_9MICC</name>
<dbReference type="InterPro" id="IPR017867">
    <property type="entry name" value="Tyr_phospatase_low_mol_wt"/>
</dbReference>
<dbReference type="InterPro" id="IPR023485">
    <property type="entry name" value="Ptyr_pPase"/>
</dbReference>
<dbReference type="GO" id="GO:0004725">
    <property type="term" value="F:protein tyrosine phosphatase activity"/>
    <property type="evidence" value="ECO:0007669"/>
    <property type="project" value="InterPro"/>
</dbReference>
<protein>
    <submittedName>
        <fullName evidence="6">Low molecular weight phosphatase family protein</fullName>
    </submittedName>
</protein>
<organism evidence="6 7">
    <name type="scientific">Arthrobacter cheniae</name>
    <dbReference type="NCBI Taxonomy" id="1258888"/>
    <lineage>
        <taxon>Bacteria</taxon>
        <taxon>Bacillati</taxon>
        <taxon>Actinomycetota</taxon>
        <taxon>Actinomycetes</taxon>
        <taxon>Micrococcales</taxon>
        <taxon>Micrococcaceae</taxon>
        <taxon>Arthrobacter</taxon>
    </lineage>
</organism>
<evidence type="ECO:0000256" key="4">
    <source>
        <dbReference type="PIRSR" id="PIRSR617867-1"/>
    </source>
</evidence>
<dbReference type="EMBL" id="QZVT01000003">
    <property type="protein sequence ID" value="RJT80910.1"/>
    <property type="molecule type" value="Genomic_DNA"/>
</dbReference>
<evidence type="ECO:0000256" key="1">
    <source>
        <dbReference type="ARBA" id="ARBA00011063"/>
    </source>
</evidence>
<dbReference type="PRINTS" id="PR00719">
    <property type="entry name" value="LMWPTPASE"/>
</dbReference>
<keyword evidence="2" id="KW-0378">Hydrolase</keyword>
<dbReference type="InterPro" id="IPR036196">
    <property type="entry name" value="Ptyr_pPase_sf"/>
</dbReference>
<accession>A0A3A5MFX9</accession>
<reference evidence="6 7" key="1">
    <citation type="submission" date="2018-09" db="EMBL/GenBank/DDBJ databases">
        <title>Novel species of Arthrobacter.</title>
        <authorList>
            <person name="Liu Q."/>
            <person name="Xin Y.-H."/>
        </authorList>
    </citation>
    <scope>NUCLEOTIDE SEQUENCE [LARGE SCALE GENOMIC DNA]</scope>
    <source>
        <strain evidence="6 7">Hz2</strain>
    </source>
</reference>
<dbReference type="Gene3D" id="3.40.50.2300">
    <property type="match status" value="1"/>
</dbReference>
<keyword evidence="7" id="KW-1185">Reference proteome</keyword>
<dbReference type="PANTHER" id="PTHR11717:SF31">
    <property type="entry name" value="LOW MOLECULAR WEIGHT PROTEIN-TYROSINE-PHOSPHATASE ETP-RELATED"/>
    <property type="match status" value="1"/>
</dbReference>
<dbReference type="Proteomes" id="UP000272560">
    <property type="component" value="Unassembled WGS sequence"/>
</dbReference>
<feature type="active site" evidence="4">
    <location>
        <position position="47"/>
    </location>
</feature>
<gene>
    <name evidence="6" type="ORF">D6T63_06825</name>
</gene>
<dbReference type="SMART" id="SM00226">
    <property type="entry name" value="LMWPc"/>
    <property type="match status" value="1"/>
</dbReference>
<dbReference type="AlphaFoldDB" id="A0A3A5MFX9"/>
<sequence>MHKEHPRRAQRVGGLGMARSRLELQGNRNTVTRQLKILAVCTGNICRSPMVERLLQKDLDALFPSTFTVTSAGTRAIVGAPIDPLVHQFIQEAGGQTSNFSARQITASMIDDQDIILALTRDHRNTIVKLSPKALRRTFTLREACVLVANDLVPRESPPTDNDAHQLWASFPSRAGRLRVAPSERHNPDVIDPYGKHQEIYNQMKAEILPSVATLVNWTKGADYPRHAD</sequence>
<dbReference type="OrthoDB" id="9784339at2"/>
<dbReference type="InterPro" id="IPR050438">
    <property type="entry name" value="LMW_PTPase"/>
</dbReference>
<evidence type="ECO:0000256" key="2">
    <source>
        <dbReference type="ARBA" id="ARBA00022801"/>
    </source>
</evidence>
<evidence type="ECO:0000313" key="7">
    <source>
        <dbReference type="Proteomes" id="UP000272560"/>
    </source>
</evidence>
<comment type="caution">
    <text evidence="6">The sequence shown here is derived from an EMBL/GenBank/DDBJ whole genome shotgun (WGS) entry which is preliminary data.</text>
</comment>
<feature type="domain" description="Phosphotyrosine protein phosphatase I" evidence="5">
    <location>
        <begin position="35"/>
        <end position="218"/>
    </location>
</feature>